<keyword evidence="1" id="KW-0880">Kelch repeat</keyword>
<keyword evidence="5" id="KW-1185">Reference proteome</keyword>
<dbReference type="FunFam" id="1.25.40.420:FF:000001">
    <property type="entry name" value="Kelch-like family member 12"/>
    <property type="match status" value="1"/>
</dbReference>
<dbReference type="Pfam" id="PF01344">
    <property type="entry name" value="Kelch_1"/>
    <property type="match status" value="2"/>
</dbReference>
<dbReference type="InterPro" id="IPR011705">
    <property type="entry name" value="BACK"/>
</dbReference>
<dbReference type="SUPFAM" id="SSF117281">
    <property type="entry name" value="Kelch motif"/>
    <property type="match status" value="1"/>
</dbReference>
<evidence type="ECO:0000259" key="3">
    <source>
        <dbReference type="PROSITE" id="PS50097"/>
    </source>
</evidence>
<protein>
    <submittedName>
        <fullName evidence="4">Kelch-like protein 12</fullName>
    </submittedName>
</protein>
<dbReference type="PROSITE" id="PS50097">
    <property type="entry name" value="BTB"/>
    <property type="match status" value="1"/>
</dbReference>
<dbReference type="Gene3D" id="2.120.10.80">
    <property type="entry name" value="Kelch-type beta propeller"/>
    <property type="match status" value="1"/>
</dbReference>
<evidence type="ECO:0000313" key="4">
    <source>
        <dbReference type="EMBL" id="KAK2567720.1"/>
    </source>
</evidence>
<dbReference type="PANTHER" id="PTHR45632:SF30">
    <property type="entry name" value="BTB DOMAIN-CONTAINING PROTEIN"/>
    <property type="match status" value="1"/>
</dbReference>
<dbReference type="InterPro" id="IPR017096">
    <property type="entry name" value="BTB-kelch_protein"/>
</dbReference>
<sequence>METVSHSMSADPSQHHEELLERINALRTKQRFCDVTVVVKGEEFQAHKLVLAAASPFFLSLLESQMKERTEDVIKIELQEATAPVMEQVLAYVYTGNVSLSTENGHGLIATADYLLLPGLKTMAEKFLKLHLTIENSVFNYYFAEKYQCSGLKEESCKMINENFRKVTETADFLSLDENQVGNWVSSDHVIVEAEQDIFEGILQWVLYNRSEREENFPKLLQQVRLSSLSHEYLFNELLNKELVKTNLDCVNFVMECVKLIFNCRAESRMKPARKCLERNENVIFVCGGSKALCYLPTENKWHELMNSTLEHKDHCIIQYRDRVYVFSPQKIGDNQSHLVEYYMPSTNSWGAIQTKFEYGDEKFTGGTLALNLSPRLWFKMNKKITATTEVQKVVPSDEAEDGEVEFKEVAPMNEARHDAFGAAMNGKIFVAGGKQWDENLLIERALASCEVYDPSTDEWQVMPSLNVPRYCASMVCFKGALYVVGGLKSSNCGALSVEMFDSVADQWHEKSNIPWD</sequence>
<dbReference type="Proteomes" id="UP001249851">
    <property type="component" value="Unassembled WGS sequence"/>
</dbReference>
<organism evidence="4 5">
    <name type="scientific">Acropora cervicornis</name>
    <name type="common">Staghorn coral</name>
    <dbReference type="NCBI Taxonomy" id="6130"/>
    <lineage>
        <taxon>Eukaryota</taxon>
        <taxon>Metazoa</taxon>
        <taxon>Cnidaria</taxon>
        <taxon>Anthozoa</taxon>
        <taxon>Hexacorallia</taxon>
        <taxon>Scleractinia</taxon>
        <taxon>Astrocoeniina</taxon>
        <taxon>Acroporidae</taxon>
        <taxon>Acropora</taxon>
    </lineage>
</organism>
<dbReference type="InterPro" id="IPR006652">
    <property type="entry name" value="Kelch_1"/>
</dbReference>
<dbReference type="SMART" id="SM00612">
    <property type="entry name" value="Kelch"/>
    <property type="match status" value="2"/>
</dbReference>
<dbReference type="EMBL" id="JARQWQ010000014">
    <property type="protein sequence ID" value="KAK2567720.1"/>
    <property type="molecule type" value="Genomic_DNA"/>
</dbReference>
<dbReference type="InterPro" id="IPR011333">
    <property type="entry name" value="SKP1/BTB/POZ_sf"/>
</dbReference>
<proteinExistence type="predicted"/>
<accession>A0AAD9QUP2</accession>
<comment type="caution">
    <text evidence="4">The sequence shown here is derived from an EMBL/GenBank/DDBJ whole genome shotgun (WGS) entry which is preliminary data.</text>
</comment>
<dbReference type="InterPro" id="IPR015915">
    <property type="entry name" value="Kelch-typ_b-propeller"/>
</dbReference>
<dbReference type="PANTHER" id="PTHR45632">
    <property type="entry name" value="LD33804P"/>
    <property type="match status" value="1"/>
</dbReference>
<name>A0AAD9QUP2_ACRCE</name>
<reference evidence="4" key="1">
    <citation type="journal article" date="2023" name="G3 (Bethesda)">
        <title>Whole genome assembly and annotation of the endangered Caribbean coral Acropora cervicornis.</title>
        <authorList>
            <person name="Selwyn J.D."/>
            <person name="Vollmer S.V."/>
        </authorList>
    </citation>
    <scope>NUCLEOTIDE SEQUENCE</scope>
    <source>
        <strain evidence="4">K2</strain>
    </source>
</reference>
<dbReference type="AlphaFoldDB" id="A0AAD9QUP2"/>
<gene>
    <name evidence="4" type="ORF">P5673_008582</name>
</gene>
<dbReference type="InterPro" id="IPR000210">
    <property type="entry name" value="BTB/POZ_dom"/>
</dbReference>
<reference evidence="4" key="2">
    <citation type="journal article" date="2023" name="Science">
        <title>Genomic signatures of disease resistance in endangered staghorn corals.</title>
        <authorList>
            <person name="Vollmer S.V."/>
            <person name="Selwyn J.D."/>
            <person name="Despard B.A."/>
            <person name="Roesel C.L."/>
        </authorList>
    </citation>
    <scope>NUCLEOTIDE SEQUENCE</scope>
    <source>
        <strain evidence="4">K2</strain>
    </source>
</reference>
<feature type="domain" description="BTB" evidence="3">
    <location>
        <begin position="33"/>
        <end position="102"/>
    </location>
</feature>
<dbReference type="Gene3D" id="1.25.40.420">
    <property type="match status" value="1"/>
</dbReference>
<dbReference type="PIRSF" id="PIRSF037037">
    <property type="entry name" value="Kelch-like_protein_gigaxonin"/>
    <property type="match status" value="1"/>
</dbReference>
<dbReference type="SMART" id="SM00875">
    <property type="entry name" value="BACK"/>
    <property type="match status" value="1"/>
</dbReference>
<dbReference type="Pfam" id="PF00651">
    <property type="entry name" value="BTB"/>
    <property type="match status" value="1"/>
</dbReference>
<evidence type="ECO:0000313" key="5">
    <source>
        <dbReference type="Proteomes" id="UP001249851"/>
    </source>
</evidence>
<dbReference type="Gene3D" id="3.30.710.10">
    <property type="entry name" value="Potassium Channel Kv1.1, Chain A"/>
    <property type="match status" value="1"/>
</dbReference>
<evidence type="ECO:0000256" key="2">
    <source>
        <dbReference type="ARBA" id="ARBA00022737"/>
    </source>
</evidence>
<evidence type="ECO:0000256" key="1">
    <source>
        <dbReference type="ARBA" id="ARBA00022441"/>
    </source>
</evidence>
<dbReference type="SUPFAM" id="SSF54695">
    <property type="entry name" value="POZ domain"/>
    <property type="match status" value="1"/>
</dbReference>
<dbReference type="SMART" id="SM00225">
    <property type="entry name" value="BTB"/>
    <property type="match status" value="1"/>
</dbReference>
<keyword evidence="2" id="KW-0677">Repeat</keyword>
<dbReference type="Pfam" id="PF07707">
    <property type="entry name" value="BACK"/>
    <property type="match status" value="1"/>
</dbReference>